<keyword evidence="6" id="KW-1185">Reference proteome</keyword>
<dbReference type="Proteomes" id="UP001562425">
    <property type="component" value="Unassembled WGS sequence"/>
</dbReference>
<dbReference type="EMBL" id="JBEHCU010000184">
    <property type="protein sequence ID" value="KAL1404639.1"/>
    <property type="molecule type" value="Genomic_DNA"/>
</dbReference>
<reference evidence="5 6" key="1">
    <citation type="submission" date="2024-05" db="EMBL/GenBank/DDBJ databases">
        <title>Culex pipiens pipiens assembly and annotation.</title>
        <authorList>
            <person name="Alout H."/>
            <person name="Durand T."/>
        </authorList>
    </citation>
    <scope>NUCLEOTIDE SEQUENCE [LARGE SCALE GENOMIC DNA]</scope>
    <source>
        <strain evidence="5">HA-2024</strain>
        <tissue evidence="5">Whole body</tissue>
    </source>
</reference>
<feature type="non-terminal residue" evidence="5">
    <location>
        <position position="809"/>
    </location>
</feature>
<dbReference type="PANTHER" id="PTHR33395">
    <property type="entry name" value="TRANSCRIPTASE, PUTATIVE-RELATED-RELATED"/>
    <property type="match status" value="1"/>
</dbReference>
<protein>
    <recommendedName>
        <fullName evidence="4">Endonuclease/exonuclease/phosphatase domain-containing protein</fullName>
    </recommendedName>
</protein>
<dbReference type="Gene3D" id="3.60.10.10">
    <property type="entry name" value="Endonuclease/exonuclease/phosphatase"/>
    <property type="match status" value="1"/>
</dbReference>
<accession>A0ABD1E2I5</accession>
<evidence type="ECO:0000256" key="1">
    <source>
        <dbReference type="ARBA" id="ARBA00022723"/>
    </source>
</evidence>
<feature type="domain" description="Endonuclease/exonuclease/phosphatase" evidence="4">
    <location>
        <begin position="249"/>
        <end position="401"/>
    </location>
</feature>
<dbReference type="PROSITE" id="PS01359">
    <property type="entry name" value="ZF_PHD_1"/>
    <property type="match status" value="1"/>
</dbReference>
<evidence type="ECO:0000313" key="6">
    <source>
        <dbReference type="Proteomes" id="UP001562425"/>
    </source>
</evidence>
<dbReference type="InterPro" id="IPR005135">
    <property type="entry name" value="Endo/exonuclease/phosphatase"/>
</dbReference>
<dbReference type="AlphaFoldDB" id="A0ABD1E2I5"/>
<dbReference type="InterPro" id="IPR019786">
    <property type="entry name" value="Zinc_finger_PHD-type_CS"/>
</dbReference>
<name>A0ABD1E2I5_CULPP</name>
<evidence type="ECO:0000259" key="4">
    <source>
        <dbReference type="Pfam" id="PF03372"/>
    </source>
</evidence>
<dbReference type="Pfam" id="PF03372">
    <property type="entry name" value="Exo_endo_phos"/>
    <property type="match status" value="1"/>
</dbReference>
<keyword evidence="3" id="KW-0862">Zinc</keyword>
<keyword evidence="2" id="KW-0863">Zinc-finger</keyword>
<evidence type="ECO:0000256" key="3">
    <source>
        <dbReference type="ARBA" id="ARBA00022833"/>
    </source>
</evidence>
<evidence type="ECO:0000313" key="5">
    <source>
        <dbReference type="EMBL" id="KAL1404639.1"/>
    </source>
</evidence>
<gene>
    <name evidence="5" type="ORF">pipiens_018780</name>
</gene>
<dbReference type="GO" id="GO:0008270">
    <property type="term" value="F:zinc ion binding"/>
    <property type="evidence" value="ECO:0007669"/>
    <property type="project" value="UniProtKB-KW"/>
</dbReference>
<dbReference type="InterPro" id="IPR036691">
    <property type="entry name" value="Endo/exonu/phosph_ase_sf"/>
</dbReference>
<dbReference type="SUPFAM" id="SSF56219">
    <property type="entry name" value="DNase I-like"/>
    <property type="match status" value="1"/>
</dbReference>
<organism evidence="5 6">
    <name type="scientific">Culex pipiens pipiens</name>
    <name type="common">Northern house mosquito</name>
    <dbReference type="NCBI Taxonomy" id="38569"/>
    <lineage>
        <taxon>Eukaryota</taxon>
        <taxon>Metazoa</taxon>
        <taxon>Ecdysozoa</taxon>
        <taxon>Arthropoda</taxon>
        <taxon>Hexapoda</taxon>
        <taxon>Insecta</taxon>
        <taxon>Pterygota</taxon>
        <taxon>Neoptera</taxon>
        <taxon>Endopterygota</taxon>
        <taxon>Diptera</taxon>
        <taxon>Nematocera</taxon>
        <taxon>Culicoidea</taxon>
        <taxon>Culicidae</taxon>
        <taxon>Culicinae</taxon>
        <taxon>Culicini</taxon>
        <taxon>Culex</taxon>
        <taxon>Culex</taxon>
    </lineage>
</organism>
<proteinExistence type="predicted"/>
<keyword evidence="1" id="KW-0479">Metal-binding</keyword>
<sequence>MATECKTCEVEITGIEKMVCRSCASAFHRSCIDGLNRTAFEAIGKFQKNCYWLCDGCAGRFDQFVQSMDVDEDSGQATDVAKLSEAVDKLSGIVTELSGQLKEKKVEQSYANVVYPGSKREREDDEEKEPPAKVKPVCGTRTIQHQIKTVVSERDLFWVYLGRLDPCHTDLEIAEMTQECLELSELPKVRRLVKKDADISKLSVVSYRVLLPDDLRDVALQADTWPTGVAQSKGTLSFITVYYQNAGGMRTKTKQFFLALASSDYDVIALSETWLQDDIVDAELSSNYNLFRQDRNELTSDRSRGGGVLIAVKKAHDFTCTRVLSAGYEHLEQVAVRIKARNHTVYVCCIYIRPNSPPDVYTSHGTAVQELVDLSSNDDSIIVTGDYNLPHLAWTFDVDVNGFIPLNASTEQELALTENVVATGLLQICSLANVNGRILDLAFVNDTLSVELIEPPKPILRTDRHHKPFILRVDFPDIPGVATRIEDAEPDFSRCDFDRVTESLSSIDWDDILQDQDSNTSTTIFYDVLYEIVRQFVPSKRVSRNRTEKLPWWNADLRNRRNILRKARKRLFKAGTPENQTAVDRLEIEYELLQDSLFRDYLNRVQVDLKDNPSSFWKYVRSRKRTSVLPTRISLNGSTAENPEDAANVFADFFSSVYEADAPSASNDYLNDLPTYDIDFPQPEFSQAEVKSALDAVDPSKGAGPDRLPPSFIKRLSEHLAKPVSVIFNRSLSEGTFPDEWKLAAITPIHKTGSTTAAENYRPISILSCLPKVFEVLIHEGMYSAAQVVISEFQHGFVKKRSTVSNLMA</sequence>
<dbReference type="PANTHER" id="PTHR33395:SF22">
    <property type="entry name" value="REVERSE TRANSCRIPTASE DOMAIN-CONTAINING PROTEIN"/>
    <property type="match status" value="1"/>
</dbReference>
<comment type="caution">
    <text evidence="5">The sequence shown here is derived from an EMBL/GenBank/DDBJ whole genome shotgun (WGS) entry which is preliminary data.</text>
</comment>
<evidence type="ECO:0000256" key="2">
    <source>
        <dbReference type="ARBA" id="ARBA00022771"/>
    </source>
</evidence>